<evidence type="ECO:0000313" key="1">
    <source>
        <dbReference type="EMBL" id="PWK55299.1"/>
    </source>
</evidence>
<dbReference type="OrthoDB" id="8481242at2"/>
<reference evidence="1 2" key="1">
    <citation type="submission" date="2018-05" db="EMBL/GenBank/DDBJ databases">
        <title>Genomic Encyclopedia of Type Strains, Phase IV (KMG-IV): sequencing the most valuable type-strain genomes for metagenomic binning, comparative biology and taxonomic classification.</title>
        <authorList>
            <person name="Goeker M."/>
        </authorList>
    </citation>
    <scope>NUCLEOTIDE SEQUENCE [LARGE SCALE GENOMIC DNA]</scope>
    <source>
        <strain evidence="1 2">DSM 103371</strain>
    </source>
</reference>
<dbReference type="EMBL" id="QGGV01000008">
    <property type="protein sequence ID" value="PWK55299.1"/>
    <property type="molecule type" value="Genomic_DNA"/>
</dbReference>
<dbReference type="RefSeq" id="WP_109760291.1">
    <property type="nucleotide sequence ID" value="NZ_CP034588.1"/>
</dbReference>
<gene>
    <name evidence="1" type="ORF">C8D95_108179</name>
</gene>
<name>A0A316G367_9RHOB</name>
<sequence length="179" mass="19188">MGNFYANFCVRTEDAGEVAKFLADVADEGVVLPAQHGWTLLSSRDLETMDGEIRDRYGARLSQGGTPVLLAANQDDDMLLVVLYRDGACVAWADTNPGAWSGEDEPPKIEGADRLAAIADGVDPADLAALLTDEQVFAVDTHKALVRLLGLPDLSAGFGYRYWKNGEFGGDGYLEFGTG</sequence>
<evidence type="ECO:0000313" key="2">
    <source>
        <dbReference type="Proteomes" id="UP000245390"/>
    </source>
</evidence>
<protein>
    <submittedName>
        <fullName evidence="1">Uncharacterized protein</fullName>
    </submittedName>
</protein>
<dbReference type="Proteomes" id="UP000245390">
    <property type="component" value="Unassembled WGS sequence"/>
</dbReference>
<dbReference type="KEGG" id="salo:EF888_06370"/>
<accession>A0A316G367</accession>
<organism evidence="1 2">
    <name type="scientific">Silicimonas algicola</name>
    <dbReference type="NCBI Taxonomy" id="1826607"/>
    <lineage>
        <taxon>Bacteria</taxon>
        <taxon>Pseudomonadati</taxon>
        <taxon>Pseudomonadota</taxon>
        <taxon>Alphaproteobacteria</taxon>
        <taxon>Rhodobacterales</taxon>
        <taxon>Paracoccaceae</taxon>
    </lineage>
</organism>
<dbReference type="AlphaFoldDB" id="A0A316G367"/>
<comment type="caution">
    <text evidence="1">The sequence shown here is derived from an EMBL/GenBank/DDBJ whole genome shotgun (WGS) entry which is preliminary data.</text>
</comment>
<keyword evidence="2" id="KW-1185">Reference proteome</keyword>
<proteinExistence type="predicted"/>